<protein>
    <recommendedName>
        <fullName evidence="3">F-box domain-containing protein</fullName>
    </recommendedName>
</protein>
<dbReference type="PANTHER" id="PTHR15323:SF6">
    <property type="entry name" value="CELL DIVISION CYCLE PROTEIN 123 HOMOLOG"/>
    <property type="match status" value="1"/>
</dbReference>
<feature type="domain" description="F-box" evidence="3">
    <location>
        <begin position="2"/>
        <end position="47"/>
    </location>
</feature>
<dbReference type="InterPro" id="IPR017451">
    <property type="entry name" value="F-box-assoc_interact_dom"/>
</dbReference>
<dbReference type="SMART" id="SM00256">
    <property type="entry name" value="FBOX"/>
    <property type="match status" value="1"/>
</dbReference>
<dbReference type="Pfam" id="PF00646">
    <property type="entry name" value="F-box"/>
    <property type="match status" value="1"/>
</dbReference>
<dbReference type="Pfam" id="PF07734">
    <property type="entry name" value="FBA_1"/>
    <property type="match status" value="1"/>
</dbReference>
<evidence type="ECO:0000259" key="3">
    <source>
        <dbReference type="PROSITE" id="PS50181"/>
    </source>
</evidence>
<proteinExistence type="inferred from homology"/>
<organism evidence="4 5">
    <name type="scientific">Carnegiea gigantea</name>
    <dbReference type="NCBI Taxonomy" id="171969"/>
    <lineage>
        <taxon>Eukaryota</taxon>
        <taxon>Viridiplantae</taxon>
        <taxon>Streptophyta</taxon>
        <taxon>Embryophyta</taxon>
        <taxon>Tracheophyta</taxon>
        <taxon>Spermatophyta</taxon>
        <taxon>Magnoliopsida</taxon>
        <taxon>eudicotyledons</taxon>
        <taxon>Gunneridae</taxon>
        <taxon>Pentapetalae</taxon>
        <taxon>Caryophyllales</taxon>
        <taxon>Cactineae</taxon>
        <taxon>Cactaceae</taxon>
        <taxon>Cactoideae</taxon>
        <taxon>Echinocereeae</taxon>
        <taxon>Carnegiea</taxon>
    </lineage>
</organism>
<sequence length="887" mass="102320">MMNFSWELPTELVTEVLAGLPVRSLVRLRCVCKAWCSLISSHDFASLHLDRYHNRDDHTLILAATCDGRLRYHWMLLSSHTYEKLVDDDNAILNNPHIMDRLNCLPYGTSSNGLLLLCKSTFGPLDAPRRTYIWLWNPMIGRTHKITTYYGFDELFYFGFGFSRSRNDYKVVAIVKEPNPSVQVYSLSTGSWRSVTEYRESIIRGLYSDGSVLVEGTIHFVSDNFEERSSHMALFDVTNETFSYIELPPELEGRGICNHPVVYHEKIGIFNVDRSNDSCSLWVMENDWVPGSWRKVYKIDLEVEPTIGTLCFKKNGQFMLVTEKGRKLCHIESGEIKHLTEWSSYPNLYCTLYRERVRSASTPRVLLSYSLSLILESTSLWIREVFAEFFRAQGGSLLCCISRTLEEFIVVTREGGVKVNDIGLGEMKSYQRKFFIAVPAIVKCKIISPAKPHRFTSLLHIASFWVAERGLDSNHFFQRGKRVILRTLASLRNFNVSPNFKNQKSCVTISLLNVTVMASSGFLSYHSLCCADGWWVIFSKSFKNIVHFVFCRMKQEEVNRCQIQEWYPQFKPVSIKTIIHELPESFIQYLLEDSGPFLLPTSVSNEDALPNRIHKPEDEEEFEVSEGPEDESEKPPSPPSFPDLEMKIKESIESLGGAVFPKLNWSSPKDTAWISPTGTLKCTSFSDIALLLRSSDSVVHDLCHAYDSCSDKTLSRPLHFYLALRKWYPSLRPEMEFRCFVRAGQLVGISQREVTAYYPSLLERKDELRELICDFYIDHVEGRFKSENYTFDVYVTKDRRVKLMDFNPWSAFTLPLLFDWEELERSEKAEEEINFRIVESQCTVRPGLKTAVPYDYIDMSPGSGWDEFLRNADDNLRQQMRSPEADA</sequence>
<dbReference type="SUPFAM" id="SSF82171">
    <property type="entry name" value="DPP6 N-terminal domain-like"/>
    <property type="match status" value="1"/>
</dbReference>
<comment type="similarity">
    <text evidence="1">Belongs to the CDC123 family.</text>
</comment>
<dbReference type="InterPro" id="IPR036047">
    <property type="entry name" value="F-box-like_dom_sf"/>
</dbReference>
<dbReference type="SUPFAM" id="SSF81383">
    <property type="entry name" value="F-box domain"/>
    <property type="match status" value="1"/>
</dbReference>
<evidence type="ECO:0000256" key="1">
    <source>
        <dbReference type="ARBA" id="ARBA00011047"/>
    </source>
</evidence>
<feature type="region of interest" description="Disordered" evidence="2">
    <location>
        <begin position="608"/>
        <end position="643"/>
    </location>
</feature>
<accession>A0A9Q1KV33</accession>
<dbReference type="Pfam" id="PF07065">
    <property type="entry name" value="D123"/>
    <property type="match status" value="1"/>
</dbReference>
<gene>
    <name evidence="4" type="ORF">Cgig2_002125</name>
</gene>
<keyword evidence="5" id="KW-1185">Reference proteome</keyword>
<dbReference type="EMBL" id="JAKOGI010000015">
    <property type="protein sequence ID" value="KAJ8450440.1"/>
    <property type="molecule type" value="Genomic_DNA"/>
</dbReference>
<dbReference type="OrthoDB" id="360540at2759"/>
<evidence type="ECO:0000256" key="2">
    <source>
        <dbReference type="SAM" id="MobiDB-lite"/>
    </source>
</evidence>
<dbReference type="InterPro" id="IPR009772">
    <property type="entry name" value="CDC123"/>
</dbReference>
<evidence type="ECO:0000313" key="4">
    <source>
        <dbReference type="EMBL" id="KAJ8450440.1"/>
    </source>
</evidence>
<dbReference type="Proteomes" id="UP001153076">
    <property type="component" value="Unassembled WGS sequence"/>
</dbReference>
<feature type="compositionally biased region" description="Acidic residues" evidence="2">
    <location>
        <begin position="618"/>
        <end position="632"/>
    </location>
</feature>
<dbReference type="PROSITE" id="PS50181">
    <property type="entry name" value="FBOX"/>
    <property type="match status" value="1"/>
</dbReference>
<comment type="caution">
    <text evidence="4">The sequence shown here is derived from an EMBL/GenBank/DDBJ whole genome shotgun (WGS) entry which is preliminary data.</text>
</comment>
<dbReference type="InterPro" id="IPR006527">
    <property type="entry name" value="F-box-assoc_dom_typ1"/>
</dbReference>
<dbReference type="NCBIfam" id="TIGR01640">
    <property type="entry name" value="F_box_assoc_1"/>
    <property type="match status" value="1"/>
</dbReference>
<dbReference type="PANTHER" id="PTHR15323">
    <property type="entry name" value="D123 PROTEIN"/>
    <property type="match status" value="1"/>
</dbReference>
<evidence type="ECO:0000313" key="5">
    <source>
        <dbReference type="Proteomes" id="UP001153076"/>
    </source>
</evidence>
<dbReference type="AlphaFoldDB" id="A0A9Q1KV33"/>
<reference evidence="4" key="1">
    <citation type="submission" date="2022-04" db="EMBL/GenBank/DDBJ databases">
        <title>Carnegiea gigantea Genome sequencing and assembly v2.</title>
        <authorList>
            <person name="Copetti D."/>
            <person name="Sanderson M.J."/>
            <person name="Burquez A."/>
            <person name="Wojciechowski M.F."/>
        </authorList>
    </citation>
    <scope>NUCLEOTIDE SEQUENCE</scope>
    <source>
        <strain evidence="4">SGP5-SGP5p</strain>
        <tissue evidence="4">Aerial part</tissue>
    </source>
</reference>
<dbReference type="Gene3D" id="1.20.1280.50">
    <property type="match status" value="1"/>
</dbReference>
<dbReference type="GO" id="GO:0005737">
    <property type="term" value="C:cytoplasm"/>
    <property type="evidence" value="ECO:0007669"/>
    <property type="project" value="TreeGrafter"/>
</dbReference>
<dbReference type="CDD" id="cd22157">
    <property type="entry name" value="F-box_AtFBW1-like"/>
    <property type="match status" value="1"/>
</dbReference>
<name>A0A9Q1KV33_9CARY</name>
<dbReference type="InterPro" id="IPR001810">
    <property type="entry name" value="F-box_dom"/>
</dbReference>